<dbReference type="InterPro" id="IPR017853">
    <property type="entry name" value="GH"/>
</dbReference>
<evidence type="ECO:0000259" key="5">
    <source>
        <dbReference type="Pfam" id="PF11790"/>
    </source>
</evidence>
<feature type="domain" description="Glycoside hydrolase family 42 N-terminal" evidence="4">
    <location>
        <begin position="68"/>
        <end position="112"/>
    </location>
</feature>
<dbReference type="PANTHER" id="PTHR12631">
    <property type="entry name" value="ALPHA-L-IDURONIDASE"/>
    <property type="match status" value="1"/>
</dbReference>
<dbReference type="InterPro" id="IPR013529">
    <property type="entry name" value="Glyco_hydro_42_N"/>
</dbReference>
<reference evidence="6 7" key="1">
    <citation type="submission" date="2007-08" db="EMBL/GenBank/DDBJ databases">
        <title>Complete sequence of Roseiflexus castenholzii DSM 13941.</title>
        <authorList>
            <consortium name="US DOE Joint Genome Institute"/>
            <person name="Copeland A."/>
            <person name="Lucas S."/>
            <person name="Lapidus A."/>
            <person name="Barry K."/>
            <person name="Glavina del Rio T."/>
            <person name="Dalin E."/>
            <person name="Tice H."/>
            <person name="Pitluck S."/>
            <person name="Thompson L.S."/>
            <person name="Brettin T."/>
            <person name="Bruce D."/>
            <person name="Detter J.C."/>
            <person name="Han C."/>
            <person name="Tapia R."/>
            <person name="Schmutz J."/>
            <person name="Larimer F."/>
            <person name="Land M."/>
            <person name="Hauser L."/>
            <person name="Kyrpides N."/>
            <person name="Mikhailova N."/>
            <person name="Bryant D.A."/>
            <person name="Hanada S."/>
            <person name="Tsukatani Y."/>
            <person name="Richardson P."/>
        </authorList>
    </citation>
    <scope>NUCLEOTIDE SEQUENCE [LARGE SCALE GENOMIC DNA]</scope>
    <source>
        <strain evidence="7">DSM 13941 / HLO8</strain>
    </source>
</reference>
<feature type="domain" description="Asl1-like glycosyl hydrolase catalytic" evidence="5">
    <location>
        <begin position="148"/>
        <end position="311"/>
    </location>
</feature>
<dbReference type="Pfam" id="PF11790">
    <property type="entry name" value="Glyco_hydro_cc"/>
    <property type="match status" value="1"/>
</dbReference>
<dbReference type="AlphaFoldDB" id="A7NNF7"/>
<dbReference type="EMBL" id="CP000804">
    <property type="protein sequence ID" value="ABU59093.1"/>
    <property type="molecule type" value="Genomic_DNA"/>
</dbReference>
<dbReference type="InterPro" id="IPR051923">
    <property type="entry name" value="Glycosyl_Hydrolase_39"/>
</dbReference>
<dbReference type="eggNOG" id="COG1874">
    <property type="taxonomic scope" value="Bacteria"/>
</dbReference>
<dbReference type="Gene3D" id="3.20.20.80">
    <property type="entry name" value="Glycosidases"/>
    <property type="match status" value="1"/>
</dbReference>
<keyword evidence="1" id="KW-0378">Hydrolase</keyword>
<name>A7NNF7_ROSCS</name>
<evidence type="ECO:0000313" key="6">
    <source>
        <dbReference type="EMBL" id="ABU59093.1"/>
    </source>
</evidence>
<dbReference type="CAZy" id="GH39">
    <property type="family name" value="Glycoside Hydrolase Family 39"/>
</dbReference>
<feature type="chain" id="PRO_5002714130" description="Asl1-like glycosyl hydrolase catalytic domain-containing protein" evidence="3">
    <location>
        <begin position="29"/>
        <end position="803"/>
    </location>
</feature>
<gene>
    <name evidence="6" type="ordered locus">Rcas_3039</name>
</gene>
<evidence type="ECO:0008006" key="8">
    <source>
        <dbReference type="Google" id="ProtNLM"/>
    </source>
</evidence>
<keyword evidence="7" id="KW-1185">Reference proteome</keyword>
<dbReference type="Pfam" id="PF02449">
    <property type="entry name" value="Glyco_hydro_42"/>
    <property type="match status" value="1"/>
</dbReference>
<feature type="signal peptide" evidence="3">
    <location>
        <begin position="1"/>
        <end position="28"/>
    </location>
</feature>
<dbReference type="KEGG" id="rca:Rcas_3039"/>
<dbReference type="Proteomes" id="UP000000263">
    <property type="component" value="Chromosome"/>
</dbReference>
<evidence type="ECO:0000256" key="3">
    <source>
        <dbReference type="SAM" id="SignalP"/>
    </source>
</evidence>
<dbReference type="GO" id="GO:0009341">
    <property type="term" value="C:beta-galactosidase complex"/>
    <property type="evidence" value="ECO:0007669"/>
    <property type="project" value="InterPro"/>
</dbReference>
<evidence type="ECO:0000256" key="1">
    <source>
        <dbReference type="ARBA" id="ARBA00022801"/>
    </source>
</evidence>
<evidence type="ECO:0000313" key="7">
    <source>
        <dbReference type="Proteomes" id="UP000000263"/>
    </source>
</evidence>
<dbReference type="OrthoDB" id="9776971at2"/>
<protein>
    <recommendedName>
        <fullName evidence="8">Asl1-like glycosyl hydrolase catalytic domain-containing protein</fullName>
    </recommendedName>
</protein>
<dbReference type="RefSeq" id="WP_012121517.1">
    <property type="nucleotide sequence ID" value="NC_009767.1"/>
</dbReference>
<dbReference type="STRING" id="383372.Rcas_3039"/>
<organism evidence="6 7">
    <name type="scientific">Roseiflexus castenholzii (strain DSM 13941 / HLO8)</name>
    <dbReference type="NCBI Taxonomy" id="383372"/>
    <lineage>
        <taxon>Bacteria</taxon>
        <taxon>Bacillati</taxon>
        <taxon>Chloroflexota</taxon>
        <taxon>Chloroflexia</taxon>
        <taxon>Chloroflexales</taxon>
        <taxon>Roseiflexineae</taxon>
        <taxon>Roseiflexaceae</taxon>
        <taxon>Roseiflexus</taxon>
    </lineage>
</organism>
<proteinExistence type="predicted"/>
<dbReference type="HOGENOM" id="CLU_019088_0_0_0"/>
<evidence type="ECO:0000256" key="2">
    <source>
        <dbReference type="ARBA" id="ARBA00023295"/>
    </source>
</evidence>
<accession>A7NNF7</accession>
<sequence length="803" mass="87154">MRHHFLPPILALALLVAWLSPAPVDVQAVPGRSDFGVNTHIASRYPVQAGFDGAVDLVAGTSAGWVREDFHWYWLEPEQGRFDWAIYDRAIARLAGSGVNIIGVLNTAPAWATPFPDDAPGRPSYYAPDPAAFARFASAVVTRYRDRVRFWQVWNEPENVRYWQPQPDPAAYAALLRAAYPAIKSADPNAVVLSAGVVPTNIGFIRAIADNGAWGSFDILAVHPYVDPFSPENGQIGAGDVSAVKTLVDNLGRKPIWATEFGWSTGPADRDPRGVDEETQANFLVRASTLLRAAGVEKVIWYNLKDTEPRNLYGLLRRAGGPADLSQPKPSLAAFRTLNQQLAGAAPVGLIDLGARQVVVDFEQFGTWRRGDQPNGSFSADGSQRYTGNIAGRLDYIFPGGGNDFVVFTPRPAIPLPGSPGQLGIWVYGDGSGHALKVWLRDAEGETLQFRLGFVGSAGWSFLSTTINGQVEPYNRISGGGNLRLDFPATLVAIVLDDEPDSRSGSGSIWLDDLTAISGPEAYGVRFVRGGDTIDALWSPGGAFVNLPTAAPVGTVIDRWGNASQIDAGNGAFGLSLGPSPIFLIHRAVQAFAPQPAPAPAPAQPAPQPSAGPCRSFPETGFAVCGRLLEYWERNGGLPVFGFPIGPEEDMLIEGKTVRAQWFERNRLELHPQNAPPYDVLLGRLGAERLEASGRNWFDFPKGDPRASLYFPQTGQAIAPEFRQYWSSHGLNLDGRPGYTLEESLALFGLPLSPPLMEVNPTDGKTYLTQHFERARFEYHPENRGTPYVVLLGLLGRETTGKR</sequence>
<evidence type="ECO:0000259" key="4">
    <source>
        <dbReference type="Pfam" id="PF02449"/>
    </source>
</evidence>
<keyword evidence="2" id="KW-0326">Glycosidase</keyword>
<dbReference type="SUPFAM" id="SSF51445">
    <property type="entry name" value="(Trans)glycosidases"/>
    <property type="match status" value="1"/>
</dbReference>
<dbReference type="InterPro" id="IPR024655">
    <property type="entry name" value="Asl1_glyco_hydro_catalytic"/>
</dbReference>
<dbReference type="GO" id="GO:0005975">
    <property type="term" value="P:carbohydrate metabolic process"/>
    <property type="evidence" value="ECO:0007669"/>
    <property type="project" value="InterPro"/>
</dbReference>
<dbReference type="PANTHER" id="PTHR12631:SF10">
    <property type="entry name" value="BETA-XYLOSIDASE-LIKE PROTEIN-RELATED"/>
    <property type="match status" value="1"/>
</dbReference>
<keyword evidence="3" id="KW-0732">Signal</keyword>
<dbReference type="GO" id="GO:0004565">
    <property type="term" value="F:beta-galactosidase activity"/>
    <property type="evidence" value="ECO:0007669"/>
    <property type="project" value="InterPro"/>
</dbReference>